<comment type="caution">
    <text evidence="2">The sequence shown here is derived from an EMBL/GenBank/DDBJ whole genome shotgun (WGS) entry which is preliminary data.</text>
</comment>
<reference evidence="2 3" key="1">
    <citation type="journal article" date="2019" name="Int. J. Syst. Evol. Microbiol.">
        <title>The Global Catalogue of Microorganisms (GCM) 10K type strain sequencing project: providing services to taxonomists for standard genome sequencing and annotation.</title>
        <authorList>
            <consortium name="The Broad Institute Genomics Platform"/>
            <consortium name="The Broad Institute Genome Sequencing Center for Infectious Disease"/>
            <person name="Wu L."/>
            <person name="Ma J."/>
        </authorList>
    </citation>
    <scope>NUCLEOTIDE SEQUENCE [LARGE SCALE GENOMIC DNA]</scope>
    <source>
        <strain evidence="2 3">JCM 16221</strain>
    </source>
</reference>
<keyword evidence="3" id="KW-1185">Reference proteome</keyword>
<proteinExistence type="predicted"/>
<gene>
    <name evidence="2" type="ORF">GCM10009854_22780</name>
</gene>
<organism evidence="2 3">
    <name type="scientific">Saccharopolyspora halophila</name>
    <dbReference type="NCBI Taxonomy" id="405551"/>
    <lineage>
        <taxon>Bacteria</taxon>
        <taxon>Bacillati</taxon>
        <taxon>Actinomycetota</taxon>
        <taxon>Actinomycetes</taxon>
        <taxon>Pseudonocardiales</taxon>
        <taxon>Pseudonocardiaceae</taxon>
        <taxon>Saccharopolyspora</taxon>
    </lineage>
</organism>
<dbReference type="EMBL" id="BAAARA010000007">
    <property type="protein sequence ID" value="GAA2345389.1"/>
    <property type="molecule type" value="Genomic_DNA"/>
</dbReference>
<sequence length="218" mass="24054">MRDRPKMLRSLTEQWCGRGENLVFVVGGEHKSGWFGATVGNAPEVPHSAPDDGLQPPWPQVNPGLTAGEFLADEWVHDPAVWGWACADSPERAAVRAGESLNAGKHFCWLVCTDQRFAVVVEADAQAEARRQVEQAAESPGRLGGLFGRGKQREAPAHPLETRWQYPLDQGIDFSPAELGRAADPVEFVRVRFADDSTLDFRMLDAADLVATVRKRLR</sequence>
<evidence type="ECO:0000313" key="2">
    <source>
        <dbReference type="EMBL" id="GAA2345389.1"/>
    </source>
</evidence>
<accession>A0ABN3G7T5</accession>
<evidence type="ECO:0000313" key="3">
    <source>
        <dbReference type="Proteomes" id="UP001501218"/>
    </source>
</evidence>
<protein>
    <submittedName>
        <fullName evidence="2">Uncharacterized protein</fullName>
    </submittedName>
</protein>
<dbReference type="RefSeq" id="WP_344129901.1">
    <property type="nucleotide sequence ID" value="NZ_BAAARA010000007.1"/>
</dbReference>
<dbReference type="Proteomes" id="UP001501218">
    <property type="component" value="Unassembled WGS sequence"/>
</dbReference>
<feature type="region of interest" description="Disordered" evidence="1">
    <location>
        <begin position="133"/>
        <end position="152"/>
    </location>
</feature>
<evidence type="ECO:0000256" key="1">
    <source>
        <dbReference type="SAM" id="MobiDB-lite"/>
    </source>
</evidence>
<name>A0ABN3G7T5_9PSEU</name>